<organism evidence="2 3">
    <name type="scientific">Elliptochloris bilobata</name>
    <dbReference type="NCBI Taxonomy" id="381761"/>
    <lineage>
        <taxon>Eukaryota</taxon>
        <taxon>Viridiplantae</taxon>
        <taxon>Chlorophyta</taxon>
        <taxon>core chlorophytes</taxon>
        <taxon>Trebouxiophyceae</taxon>
        <taxon>Trebouxiophyceae incertae sedis</taxon>
        <taxon>Elliptochloris clade</taxon>
        <taxon>Elliptochloris</taxon>
    </lineage>
</organism>
<evidence type="ECO:0000256" key="1">
    <source>
        <dbReference type="SAM" id="MobiDB-lite"/>
    </source>
</evidence>
<proteinExistence type="predicted"/>
<evidence type="ECO:0000313" key="2">
    <source>
        <dbReference type="EMBL" id="KAK9826421.1"/>
    </source>
</evidence>
<dbReference type="AlphaFoldDB" id="A0AAW1QY73"/>
<feature type="compositionally biased region" description="Basic and acidic residues" evidence="1">
    <location>
        <begin position="1"/>
        <end position="19"/>
    </location>
</feature>
<reference evidence="2 3" key="1">
    <citation type="journal article" date="2024" name="Nat. Commun.">
        <title>Phylogenomics reveals the evolutionary origins of lichenization in chlorophyte algae.</title>
        <authorList>
            <person name="Puginier C."/>
            <person name="Libourel C."/>
            <person name="Otte J."/>
            <person name="Skaloud P."/>
            <person name="Haon M."/>
            <person name="Grisel S."/>
            <person name="Petersen M."/>
            <person name="Berrin J.G."/>
            <person name="Delaux P.M."/>
            <person name="Dal Grande F."/>
            <person name="Keller J."/>
        </authorList>
    </citation>
    <scope>NUCLEOTIDE SEQUENCE [LARGE SCALE GENOMIC DNA]</scope>
    <source>
        <strain evidence="2 3">SAG 245.80</strain>
    </source>
</reference>
<keyword evidence="3" id="KW-1185">Reference proteome</keyword>
<feature type="region of interest" description="Disordered" evidence="1">
    <location>
        <begin position="1"/>
        <end position="21"/>
    </location>
</feature>
<sequence>MDADHVSGHKRKAGPEELARTSSNRFKIVSQLVIAMKRFQGALNPTYTYGKRAASSAGSGKVRAKGASADSEEATSGVPPQRPASEADYVSSPEACLAFPRRGHRSEYLIAPLPPLPGERRPAALQ</sequence>
<evidence type="ECO:0000313" key="3">
    <source>
        <dbReference type="Proteomes" id="UP001445335"/>
    </source>
</evidence>
<comment type="caution">
    <text evidence="2">The sequence shown here is derived from an EMBL/GenBank/DDBJ whole genome shotgun (WGS) entry which is preliminary data.</text>
</comment>
<dbReference type="EMBL" id="JALJOU010000065">
    <property type="protein sequence ID" value="KAK9826421.1"/>
    <property type="molecule type" value="Genomic_DNA"/>
</dbReference>
<name>A0AAW1QY73_9CHLO</name>
<dbReference type="Proteomes" id="UP001445335">
    <property type="component" value="Unassembled WGS sequence"/>
</dbReference>
<accession>A0AAW1QY73</accession>
<gene>
    <name evidence="2" type="ORF">WJX81_002846</name>
</gene>
<feature type="region of interest" description="Disordered" evidence="1">
    <location>
        <begin position="47"/>
        <end position="91"/>
    </location>
</feature>
<protein>
    <submittedName>
        <fullName evidence="2">Uncharacterized protein</fullName>
    </submittedName>
</protein>